<dbReference type="VEuPathDB" id="FungiDB:RO3G_04198"/>
<organism evidence="1 2">
    <name type="scientific">Rhizopus delemar (strain RA 99-880 / ATCC MYA-4621 / FGSC 9543 / NRRL 43880)</name>
    <name type="common">Mucormycosis agent</name>
    <name type="synonym">Rhizopus arrhizus var. delemar</name>
    <dbReference type="NCBI Taxonomy" id="246409"/>
    <lineage>
        <taxon>Eukaryota</taxon>
        <taxon>Fungi</taxon>
        <taxon>Fungi incertae sedis</taxon>
        <taxon>Mucoromycota</taxon>
        <taxon>Mucoromycotina</taxon>
        <taxon>Mucoromycetes</taxon>
        <taxon>Mucorales</taxon>
        <taxon>Mucorineae</taxon>
        <taxon>Rhizopodaceae</taxon>
        <taxon>Rhizopus</taxon>
    </lineage>
</organism>
<protein>
    <submittedName>
        <fullName evidence="1">Uncharacterized protein</fullName>
    </submittedName>
</protein>
<name>I1BTG3_RHIO9</name>
<accession>I1BTG3</accession>
<reference evidence="1 2" key="1">
    <citation type="journal article" date="2009" name="PLoS Genet.">
        <title>Genomic analysis of the basal lineage fungus Rhizopus oryzae reveals a whole-genome duplication.</title>
        <authorList>
            <person name="Ma L.-J."/>
            <person name="Ibrahim A.S."/>
            <person name="Skory C."/>
            <person name="Grabherr M.G."/>
            <person name="Burger G."/>
            <person name="Butler M."/>
            <person name="Elias M."/>
            <person name="Idnurm A."/>
            <person name="Lang B.F."/>
            <person name="Sone T."/>
            <person name="Abe A."/>
            <person name="Calvo S.E."/>
            <person name="Corrochano L.M."/>
            <person name="Engels R."/>
            <person name="Fu J."/>
            <person name="Hansberg W."/>
            <person name="Kim J.-M."/>
            <person name="Kodira C.D."/>
            <person name="Koehrsen M.J."/>
            <person name="Liu B."/>
            <person name="Miranda-Saavedra D."/>
            <person name="O'Leary S."/>
            <person name="Ortiz-Castellanos L."/>
            <person name="Poulter R."/>
            <person name="Rodriguez-Romero J."/>
            <person name="Ruiz-Herrera J."/>
            <person name="Shen Y.-Q."/>
            <person name="Zeng Q."/>
            <person name="Galagan J."/>
            <person name="Birren B.W."/>
            <person name="Cuomo C.A."/>
            <person name="Wickes B.L."/>
        </authorList>
    </citation>
    <scope>NUCLEOTIDE SEQUENCE [LARGE SCALE GENOMIC DNA]</scope>
    <source>
        <strain evidence="2">RA 99-880 / ATCC MYA-4621 / FGSC 9543 / NRRL 43880</strain>
    </source>
</reference>
<keyword evidence="2" id="KW-1185">Reference proteome</keyword>
<dbReference type="AlphaFoldDB" id="I1BTG3"/>
<sequence>MLKSLLPEHLYLEAKMASEAQKVSLVCPPEIATLAKKIVEGLTPFENDRDTGNCVMYLDKAKYEELDKTSTNYQLLCITEKVIRAIDVLKKSGKVRESFWVRKFIEVVEVLLTDTDFVVSDGESVCNDTRAASSGSVFGRRVDLLVSVSEGGTAINLASFEAKKGDAVVSSQLYQQIKNHRINAAILNRANCLLGTTDHSCIYMDIVGSSGYFMQLSRKDDYLICQPLVNFRMATNLIEIDYKQFFN</sequence>
<dbReference type="GeneID" id="93611169"/>
<dbReference type="Proteomes" id="UP000009138">
    <property type="component" value="Unassembled WGS sequence"/>
</dbReference>
<evidence type="ECO:0000313" key="1">
    <source>
        <dbReference type="EMBL" id="EIE79493.1"/>
    </source>
</evidence>
<dbReference type="OrthoDB" id="2259542at2759"/>
<gene>
    <name evidence="1" type="ORF">RO3G_04198</name>
</gene>
<evidence type="ECO:0000313" key="2">
    <source>
        <dbReference type="Proteomes" id="UP000009138"/>
    </source>
</evidence>
<dbReference type="InParanoid" id="I1BTG3"/>
<dbReference type="EMBL" id="CH476733">
    <property type="protein sequence ID" value="EIE79493.1"/>
    <property type="molecule type" value="Genomic_DNA"/>
</dbReference>
<proteinExistence type="predicted"/>
<dbReference type="RefSeq" id="XP_067514889.1">
    <property type="nucleotide sequence ID" value="XM_067658788.1"/>
</dbReference>